<dbReference type="Proteomes" id="UP000033607">
    <property type="component" value="Unassembled WGS sequence"/>
</dbReference>
<dbReference type="GO" id="GO:0004519">
    <property type="term" value="F:endonuclease activity"/>
    <property type="evidence" value="ECO:0007669"/>
    <property type="project" value="UniProtKB-KW"/>
</dbReference>
<dbReference type="InterPro" id="IPR019267">
    <property type="entry name" value="CRISPR-assoc_Cas6_C"/>
</dbReference>
<dbReference type="RefSeq" id="WP_046278930.1">
    <property type="nucleotide sequence ID" value="NZ_LATL02000228.1"/>
</dbReference>
<evidence type="ECO:0000256" key="1">
    <source>
        <dbReference type="ARBA" id="ARBA00022722"/>
    </source>
</evidence>
<dbReference type="GO" id="GO:0051607">
    <property type="term" value="P:defense response to virus"/>
    <property type="evidence" value="ECO:0007669"/>
    <property type="project" value="UniProtKB-KW"/>
</dbReference>
<dbReference type="InterPro" id="IPR045747">
    <property type="entry name" value="CRISPR-assoc_prot_Cas6_N_sf"/>
</dbReference>
<dbReference type="OrthoDB" id="3469084at2"/>
<evidence type="ECO:0000313" key="7">
    <source>
        <dbReference type="Proteomes" id="UP000033607"/>
    </source>
</evidence>
<dbReference type="InterPro" id="IPR010156">
    <property type="entry name" value="CRISPR-assoc_prot_Cas6"/>
</dbReference>
<comment type="caution">
    <text evidence="6">The sequence shown here is derived from an EMBL/GenBank/DDBJ whole genome shotgun (WGS) entry which is preliminary data.</text>
</comment>
<dbReference type="GO" id="GO:0016788">
    <property type="term" value="F:hydrolase activity, acting on ester bonds"/>
    <property type="evidence" value="ECO:0007669"/>
    <property type="project" value="InterPro"/>
</dbReference>
<dbReference type="Gene3D" id="3.30.70.1900">
    <property type="match status" value="1"/>
</dbReference>
<feature type="domain" description="CRISPR-associated protein Cas6 C-terminal" evidence="5">
    <location>
        <begin position="148"/>
        <end position="257"/>
    </location>
</feature>
<dbReference type="AlphaFoldDB" id="A0A0F5YFS4"/>
<evidence type="ECO:0000256" key="4">
    <source>
        <dbReference type="ARBA" id="ARBA00023118"/>
    </source>
</evidence>
<keyword evidence="2" id="KW-0255">Endonuclease</keyword>
<dbReference type="Pfam" id="PF10040">
    <property type="entry name" value="CRISPR_Cas6"/>
    <property type="match status" value="1"/>
</dbReference>
<sequence>MEPTQSKTLHSWVIELGAADNGIIPATLSRAIHGKVMNWLQLSSSEIADNIHKMQSSPFSLSGLIGNRRIKGNQAGDRFLIRISLLDDTLVQPLLSGIEKWGNQPIILGKFPFVFRHLYTLPGTHRLSGSTSYEVLSQTPAFGESLTLDFLSPTSFKQTDDIQTFLLPELVFGSLERRWNQFAPENLQFPSQEWRGKVSAYELKTYALKMEGGGEIGAQGWVKYRFNNSQQMKIAMILAQFAFFSGVGRKTAMGMGQARFRPNLTPEKSTKILPHQETTDQ</sequence>
<accession>A0A0F5YFS4</accession>
<dbReference type="PATRIC" id="fig|1637645.4.peg.4496"/>
<evidence type="ECO:0000256" key="2">
    <source>
        <dbReference type="ARBA" id="ARBA00022759"/>
    </source>
</evidence>
<dbReference type="Gene3D" id="3.30.70.1890">
    <property type="match status" value="1"/>
</dbReference>
<keyword evidence="3" id="KW-0378">Hydrolase</keyword>
<dbReference type="NCBIfam" id="TIGR01877">
    <property type="entry name" value="cas_cas6"/>
    <property type="match status" value="1"/>
</dbReference>
<organism evidence="6 7">
    <name type="scientific">Limnoraphis robusta CS-951</name>
    <dbReference type="NCBI Taxonomy" id="1637645"/>
    <lineage>
        <taxon>Bacteria</taxon>
        <taxon>Bacillati</taxon>
        <taxon>Cyanobacteriota</taxon>
        <taxon>Cyanophyceae</taxon>
        <taxon>Oscillatoriophycideae</taxon>
        <taxon>Oscillatoriales</taxon>
        <taxon>Sirenicapillariaceae</taxon>
        <taxon>Limnoraphis</taxon>
    </lineage>
</organism>
<dbReference type="CDD" id="cd21141">
    <property type="entry name" value="Cas6_III-like"/>
    <property type="match status" value="1"/>
</dbReference>
<keyword evidence="1" id="KW-0540">Nuclease</keyword>
<gene>
    <name evidence="6" type="ORF">WN50_12775</name>
</gene>
<evidence type="ECO:0000256" key="3">
    <source>
        <dbReference type="ARBA" id="ARBA00022801"/>
    </source>
</evidence>
<reference evidence="6 7" key="1">
    <citation type="submission" date="2015-06" db="EMBL/GenBank/DDBJ databases">
        <title>Draft genome assembly of filamentous brackish cyanobacterium Limnoraphis robusta strain CS-951.</title>
        <authorList>
            <person name="Willis A."/>
            <person name="Parks M."/>
            <person name="Burford M.A."/>
        </authorList>
    </citation>
    <scope>NUCLEOTIDE SEQUENCE [LARGE SCALE GENOMIC DNA]</scope>
    <source>
        <strain evidence="6 7">CS-951</strain>
    </source>
</reference>
<evidence type="ECO:0000259" key="5">
    <source>
        <dbReference type="Pfam" id="PF10040"/>
    </source>
</evidence>
<protein>
    <submittedName>
        <fullName evidence="6">CRISPR-associated protein Cas5</fullName>
    </submittedName>
</protein>
<name>A0A0F5YFS4_9CYAN</name>
<dbReference type="EMBL" id="LATL02000228">
    <property type="protein sequence ID" value="KKD37726.1"/>
    <property type="molecule type" value="Genomic_DNA"/>
</dbReference>
<evidence type="ECO:0000313" key="6">
    <source>
        <dbReference type="EMBL" id="KKD37726.1"/>
    </source>
</evidence>
<proteinExistence type="predicted"/>
<keyword evidence="4" id="KW-0051">Antiviral defense</keyword>